<sequence length="272" mass="30857">MPALRAPRPRVPRHQILRQMKIATWNINSLKVRLPHVLDWLAANRPDALCLQELKMEDKAFPAAELEAAGYRAVFNGQKTYNGVAILSPQAPDDTTRDIPGFADEQKRIIAATIGGVRVVSAYFPNGQAVGSDKFEYKLRWLAALTEWLRDEMKAHERLVLAGDFNIAPEDRDAHPDWKEEIHVSPPERAAFAALTELGLADAFRLFTQPDKSYSWWDYRMGAFRRNFGLRIDHILVSPALRENCRACAIDKTPRKLERPSDHAPVVVELDL</sequence>
<dbReference type="GO" id="GO:0046872">
    <property type="term" value="F:metal ion binding"/>
    <property type="evidence" value="ECO:0007669"/>
    <property type="project" value="UniProtKB-KW"/>
</dbReference>
<keyword evidence="4" id="KW-0378">Hydrolase</keyword>
<comment type="similarity">
    <text evidence="2">Belongs to the DNA repair enzymes AP/ExoA family.</text>
</comment>
<feature type="binding site" evidence="7">
    <location>
        <position position="164"/>
    </location>
    <ligand>
        <name>Mg(2+)</name>
        <dbReference type="ChEBI" id="CHEBI:18420"/>
        <label>1</label>
    </ligand>
</feature>
<organism evidence="10 11">
    <name type="scientific">Aromatoleum tolulyticum</name>
    <dbReference type="NCBI Taxonomy" id="34027"/>
    <lineage>
        <taxon>Bacteria</taxon>
        <taxon>Pseudomonadati</taxon>
        <taxon>Pseudomonadota</taxon>
        <taxon>Betaproteobacteria</taxon>
        <taxon>Rhodocyclales</taxon>
        <taxon>Rhodocyclaceae</taxon>
        <taxon>Aromatoleum</taxon>
    </lineage>
</organism>
<evidence type="ECO:0000256" key="6">
    <source>
        <dbReference type="PIRSR" id="PIRSR604808-1"/>
    </source>
</evidence>
<evidence type="ECO:0000259" key="9">
    <source>
        <dbReference type="Pfam" id="PF03372"/>
    </source>
</evidence>
<name>A0A1N6SKX8_9RHOO</name>
<reference evidence="11" key="1">
    <citation type="submission" date="2017-01" db="EMBL/GenBank/DDBJ databases">
        <authorList>
            <person name="Varghese N."/>
            <person name="Submissions S."/>
        </authorList>
    </citation>
    <scope>NUCLEOTIDE SEQUENCE [LARGE SCALE GENOMIC DNA]</scope>
    <source>
        <strain evidence="11">ATCC 51758</strain>
    </source>
</reference>
<feature type="active site" evidence="6">
    <location>
        <position position="123"/>
    </location>
</feature>
<feature type="site" description="Important for catalytic activity" evidence="8">
    <location>
        <position position="233"/>
    </location>
</feature>
<dbReference type="InterPro" id="IPR004808">
    <property type="entry name" value="AP_endonuc_1"/>
</dbReference>
<keyword evidence="5 7" id="KW-0460">Magnesium</keyword>
<accession>A0A1N6SKX8</accession>
<dbReference type="GO" id="GO:0006281">
    <property type="term" value="P:DNA repair"/>
    <property type="evidence" value="ECO:0007669"/>
    <property type="project" value="InterPro"/>
</dbReference>
<evidence type="ECO:0000256" key="2">
    <source>
        <dbReference type="ARBA" id="ARBA00007092"/>
    </source>
</evidence>
<dbReference type="SUPFAM" id="SSF56219">
    <property type="entry name" value="DNase I-like"/>
    <property type="match status" value="1"/>
</dbReference>
<dbReference type="NCBIfam" id="TIGR00195">
    <property type="entry name" value="exoDNase_III"/>
    <property type="match status" value="1"/>
</dbReference>
<dbReference type="GO" id="GO:0003677">
    <property type="term" value="F:DNA binding"/>
    <property type="evidence" value="ECO:0007669"/>
    <property type="project" value="InterPro"/>
</dbReference>
<dbReference type="Gene3D" id="3.60.10.10">
    <property type="entry name" value="Endonuclease/exonuclease/phosphatase"/>
    <property type="match status" value="1"/>
</dbReference>
<dbReference type="STRING" id="34027.SAMN05421829_104132"/>
<evidence type="ECO:0000256" key="5">
    <source>
        <dbReference type="ARBA" id="ARBA00022842"/>
    </source>
</evidence>
<feature type="site" description="Transition state stabilizer" evidence="8">
    <location>
        <position position="166"/>
    </location>
</feature>
<feature type="binding site" evidence="7">
    <location>
        <position position="26"/>
    </location>
    <ligand>
        <name>Mg(2+)</name>
        <dbReference type="ChEBI" id="CHEBI:18420"/>
        <label>1</label>
    </ligand>
</feature>
<gene>
    <name evidence="10" type="ORF">SAMN05421829_104132</name>
</gene>
<feature type="binding site" evidence="7">
    <location>
        <position position="53"/>
    </location>
    <ligand>
        <name>Mg(2+)</name>
        <dbReference type="ChEBI" id="CHEBI:18420"/>
        <label>1</label>
    </ligand>
</feature>
<dbReference type="PROSITE" id="PS00728">
    <property type="entry name" value="AP_NUCLEASE_F1_3"/>
    <property type="match status" value="1"/>
</dbReference>
<feature type="active site" description="Proton acceptor" evidence="6">
    <location>
        <position position="263"/>
    </location>
</feature>
<evidence type="ECO:0000256" key="8">
    <source>
        <dbReference type="PIRSR" id="PIRSR604808-3"/>
    </source>
</evidence>
<feature type="active site" description="Proton donor/acceptor" evidence="6">
    <location>
        <position position="164"/>
    </location>
</feature>
<dbReference type="EMBL" id="FTMD01000004">
    <property type="protein sequence ID" value="SIQ41741.1"/>
    <property type="molecule type" value="Genomic_DNA"/>
</dbReference>
<feature type="binding site" evidence="7">
    <location>
        <position position="262"/>
    </location>
    <ligand>
        <name>Mg(2+)</name>
        <dbReference type="ChEBI" id="CHEBI:18420"/>
        <label>1</label>
    </ligand>
</feature>
<feature type="domain" description="Endonuclease/exonuclease/phosphatase" evidence="9">
    <location>
        <begin position="23"/>
        <end position="263"/>
    </location>
</feature>
<keyword evidence="7" id="KW-0464">Manganese</keyword>
<comment type="cofactor">
    <cofactor evidence="1">
        <name>Mn(2+)</name>
        <dbReference type="ChEBI" id="CHEBI:29035"/>
    </cofactor>
</comment>
<dbReference type="CDD" id="cd09086">
    <property type="entry name" value="ExoIII-like_AP-endo"/>
    <property type="match status" value="1"/>
</dbReference>
<evidence type="ECO:0000256" key="3">
    <source>
        <dbReference type="ARBA" id="ARBA00022723"/>
    </source>
</evidence>
<evidence type="ECO:0000313" key="11">
    <source>
        <dbReference type="Proteomes" id="UP000186819"/>
    </source>
</evidence>
<feature type="site" description="Interaction with DNA substrate" evidence="8">
    <location>
        <position position="263"/>
    </location>
</feature>
<dbReference type="InterPro" id="IPR036691">
    <property type="entry name" value="Endo/exonu/phosph_ase_sf"/>
</dbReference>
<evidence type="ECO:0000256" key="1">
    <source>
        <dbReference type="ARBA" id="ARBA00001936"/>
    </source>
</evidence>
<dbReference type="PROSITE" id="PS51435">
    <property type="entry name" value="AP_NUCLEASE_F1_4"/>
    <property type="match status" value="1"/>
</dbReference>
<evidence type="ECO:0000313" key="10">
    <source>
        <dbReference type="EMBL" id="SIQ41741.1"/>
    </source>
</evidence>
<dbReference type="PANTHER" id="PTHR43250">
    <property type="entry name" value="EXODEOXYRIBONUCLEASE III"/>
    <property type="match status" value="1"/>
</dbReference>
<keyword evidence="11" id="KW-1185">Reference proteome</keyword>
<proteinExistence type="inferred from homology"/>
<dbReference type="Pfam" id="PF03372">
    <property type="entry name" value="Exo_endo_phos"/>
    <property type="match status" value="1"/>
</dbReference>
<dbReference type="InterPro" id="IPR020848">
    <property type="entry name" value="AP_endonuclease_F1_CS"/>
</dbReference>
<evidence type="ECO:0000256" key="4">
    <source>
        <dbReference type="ARBA" id="ARBA00022801"/>
    </source>
</evidence>
<dbReference type="Proteomes" id="UP000186819">
    <property type="component" value="Unassembled WGS sequence"/>
</dbReference>
<protein>
    <submittedName>
        <fullName evidence="10">Exodeoxyribonuclease III</fullName>
    </submittedName>
</protein>
<dbReference type="GO" id="GO:0004519">
    <property type="term" value="F:endonuclease activity"/>
    <property type="evidence" value="ECO:0007669"/>
    <property type="project" value="InterPro"/>
</dbReference>
<dbReference type="InterPro" id="IPR005135">
    <property type="entry name" value="Endo/exonuclease/phosphatase"/>
</dbReference>
<comment type="cofactor">
    <cofactor evidence="7">
        <name>Mg(2+)</name>
        <dbReference type="ChEBI" id="CHEBI:18420"/>
    </cofactor>
    <cofactor evidence="7">
        <name>Mn(2+)</name>
        <dbReference type="ChEBI" id="CHEBI:29035"/>
    </cofactor>
    <text evidence="7">Probably binds two magnesium or manganese ions per subunit.</text>
</comment>
<dbReference type="InterPro" id="IPR037493">
    <property type="entry name" value="ExoIII-like"/>
</dbReference>
<dbReference type="AlphaFoldDB" id="A0A1N6SKX8"/>
<dbReference type="PANTHER" id="PTHR43250:SF2">
    <property type="entry name" value="EXODEOXYRIBONUCLEASE III"/>
    <property type="match status" value="1"/>
</dbReference>
<feature type="binding site" evidence="7">
    <location>
        <position position="263"/>
    </location>
    <ligand>
        <name>Mg(2+)</name>
        <dbReference type="ChEBI" id="CHEBI:18420"/>
        <label>1</label>
    </ligand>
</feature>
<evidence type="ECO:0000256" key="7">
    <source>
        <dbReference type="PIRSR" id="PIRSR604808-2"/>
    </source>
</evidence>
<dbReference type="GO" id="GO:0008311">
    <property type="term" value="F:double-stranded DNA 3'-5' DNA exonuclease activity"/>
    <property type="evidence" value="ECO:0007669"/>
    <property type="project" value="InterPro"/>
</dbReference>
<keyword evidence="3 7" id="KW-0479">Metal-binding</keyword>
<dbReference type="NCBIfam" id="TIGR00633">
    <property type="entry name" value="xth"/>
    <property type="match status" value="1"/>
</dbReference>
<feature type="binding site" evidence="7">
    <location>
        <position position="166"/>
    </location>
    <ligand>
        <name>Mg(2+)</name>
        <dbReference type="ChEBI" id="CHEBI:18420"/>
        <label>1</label>
    </ligand>
</feature>